<dbReference type="Proteomes" id="UP001159427">
    <property type="component" value="Unassembled WGS sequence"/>
</dbReference>
<proteinExistence type="predicted"/>
<dbReference type="PANTHER" id="PTHR45912:SF3">
    <property type="entry name" value="CILIA- AND FLAGELLA-ASSOCIATED PROTEIN 47"/>
    <property type="match status" value="1"/>
</dbReference>
<reference evidence="1 2" key="1">
    <citation type="submission" date="2022-05" db="EMBL/GenBank/DDBJ databases">
        <authorList>
            <consortium name="Genoscope - CEA"/>
            <person name="William W."/>
        </authorList>
    </citation>
    <scope>NUCLEOTIDE SEQUENCE [LARGE SCALE GENOMIC DNA]</scope>
</reference>
<name>A0ABN8T2K6_9CNID</name>
<dbReference type="PANTHER" id="PTHR45912">
    <property type="entry name" value="CILIA- AND FLAGELLA-ASSOCIATED PROTEIN 47"/>
    <property type="match status" value="1"/>
</dbReference>
<evidence type="ECO:0000313" key="1">
    <source>
        <dbReference type="EMBL" id="CAH3198061.1"/>
    </source>
</evidence>
<comment type="caution">
    <text evidence="1">The sequence shown here is derived from an EMBL/GenBank/DDBJ whole genome shotgun (WGS) entry which is preliminary data.</text>
</comment>
<gene>
    <name evidence="1" type="ORF">PEVE_00035601</name>
</gene>
<protein>
    <submittedName>
        <fullName evidence="1">Uncharacterized protein</fullName>
    </submittedName>
</protein>
<keyword evidence="2" id="KW-1185">Reference proteome</keyword>
<accession>A0ABN8T2K6</accession>
<evidence type="ECO:0000313" key="2">
    <source>
        <dbReference type="Proteomes" id="UP001159427"/>
    </source>
</evidence>
<sequence>MEGTVAGVRIVPPVVEFFDAETDVVHQMTLTVQNLSKSSKVIRFHGPASKCFRLKVKNPDHAIAPGLEVSALVEYYTTRAENAQDRVILVADNDVVEIPLMAYTPSPQLELSGPADFGVTVADGKVLRQEIFVLNEGSLPGEF</sequence>
<feature type="non-terminal residue" evidence="1">
    <location>
        <position position="143"/>
    </location>
</feature>
<dbReference type="EMBL" id="CALNXI010005536">
    <property type="protein sequence ID" value="CAH3198061.1"/>
    <property type="molecule type" value="Genomic_DNA"/>
</dbReference>
<organism evidence="1 2">
    <name type="scientific">Porites evermanni</name>
    <dbReference type="NCBI Taxonomy" id="104178"/>
    <lineage>
        <taxon>Eukaryota</taxon>
        <taxon>Metazoa</taxon>
        <taxon>Cnidaria</taxon>
        <taxon>Anthozoa</taxon>
        <taxon>Hexacorallia</taxon>
        <taxon>Scleractinia</taxon>
        <taxon>Fungiina</taxon>
        <taxon>Poritidae</taxon>
        <taxon>Porites</taxon>
    </lineage>
</organism>